<keyword evidence="1" id="KW-0812">Transmembrane</keyword>
<protein>
    <submittedName>
        <fullName evidence="2">Uncharacterized protein</fullName>
    </submittedName>
</protein>
<keyword evidence="4" id="KW-1185">Reference proteome</keyword>
<feature type="transmembrane region" description="Helical" evidence="1">
    <location>
        <begin position="73"/>
        <end position="92"/>
    </location>
</feature>
<dbReference type="AlphaFoldDB" id="A0A814ZPY1"/>
<evidence type="ECO:0000313" key="4">
    <source>
        <dbReference type="Proteomes" id="UP000663828"/>
    </source>
</evidence>
<dbReference type="Proteomes" id="UP000663828">
    <property type="component" value="Unassembled WGS sequence"/>
</dbReference>
<dbReference type="OrthoDB" id="10005733at2759"/>
<dbReference type="EMBL" id="CAJNOR010002092">
    <property type="protein sequence ID" value="CAF1246761.1"/>
    <property type="molecule type" value="Genomic_DNA"/>
</dbReference>
<keyword evidence="1" id="KW-1133">Transmembrane helix</keyword>
<organism evidence="2 4">
    <name type="scientific">Adineta ricciae</name>
    <name type="common">Rotifer</name>
    <dbReference type="NCBI Taxonomy" id="249248"/>
    <lineage>
        <taxon>Eukaryota</taxon>
        <taxon>Metazoa</taxon>
        <taxon>Spiralia</taxon>
        <taxon>Gnathifera</taxon>
        <taxon>Rotifera</taxon>
        <taxon>Eurotatoria</taxon>
        <taxon>Bdelloidea</taxon>
        <taxon>Adinetida</taxon>
        <taxon>Adinetidae</taxon>
        <taxon>Adineta</taxon>
    </lineage>
</organism>
<feature type="transmembrane region" description="Helical" evidence="1">
    <location>
        <begin position="205"/>
        <end position="223"/>
    </location>
</feature>
<gene>
    <name evidence="3" type="ORF">EDS130_LOCUS32012</name>
    <name evidence="2" type="ORF">XAT740_LOCUS26035</name>
</gene>
<accession>A0A814ZPY1</accession>
<evidence type="ECO:0000313" key="2">
    <source>
        <dbReference type="EMBL" id="CAF1246761.1"/>
    </source>
</evidence>
<comment type="caution">
    <text evidence="2">The sequence shown here is derived from an EMBL/GenBank/DDBJ whole genome shotgun (WGS) entry which is preliminary data.</text>
</comment>
<dbReference type="EMBL" id="CAJNOJ010000241">
    <property type="protein sequence ID" value="CAF1327767.1"/>
    <property type="molecule type" value="Genomic_DNA"/>
</dbReference>
<evidence type="ECO:0000256" key="1">
    <source>
        <dbReference type="SAM" id="Phobius"/>
    </source>
</evidence>
<proteinExistence type="predicted"/>
<name>A0A814ZPY1_ADIRI</name>
<evidence type="ECO:0000313" key="3">
    <source>
        <dbReference type="EMBL" id="CAF1327767.1"/>
    </source>
</evidence>
<reference evidence="2" key="1">
    <citation type="submission" date="2021-02" db="EMBL/GenBank/DDBJ databases">
        <authorList>
            <person name="Nowell W R."/>
        </authorList>
    </citation>
    <scope>NUCLEOTIDE SEQUENCE</scope>
</reference>
<feature type="transmembrane region" description="Helical" evidence="1">
    <location>
        <begin position="98"/>
        <end position="118"/>
    </location>
</feature>
<dbReference type="Proteomes" id="UP000663852">
    <property type="component" value="Unassembled WGS sequence"/>
</dbReference>
<keyword evidence="1" id="KW-0472">Membrane</keyword>
<sequence length="227" mass="25571">MWNNRVSTISDGSMGIAAGRSLTARVTIGTPQATGKLAWVRSTYASQYNHAVTCFESFDNTTGKKRMRGGRLLLYRLLIFAVVVVSFVLGILSSNVKAYVAFPVVSAVVYLDLTIWNWHIFRINGNLLHSHMIKVSDNVLPGYINRFFTIPIYTHITDHQILAISNYAQTAIAQLIEQHRGSDSIKIMCYTNSYQKYMKFPIETLLYFIVFIGIFIVAITSVVKQST</sequence>